<accession>A0A160TK73</accession>
<gene>
    <name evidence="2" type="ORF">MGWOODY_Smn333</name>
</gene>
<name>A0A160TK73_9ZZZZ</name>
<evidence type="ECO:0000313" key="2">
    <source>
        <dbReference type="EMBL" id="CUS44337.1"/>
    </source>
</evidence>
<reference evidence="2" key="1">
    <citation type="submission" date="2015-10" db="EMBL/GenBank/DDBJ databases">
        <authorList>
            <person name="Gilbert D.G."/>
        </authorList>
    </citation>
    <scope>NUCLEOTIDE SEQUENCE</scope>
</reference>
<evidence type="ECO:0000256" key="1">
    <source>
        <dbReference type="SAM" id="MobiDB-lite"/>
    </source>
</evidence>
<dbReference type="EMBL" id="CZQE01000136">
    <property type="protein sequence ID" value="CUS44337.1"/>
    <property type="molecule type" value="Genomic_DNA"/>
</dbReference>
<proteinExistence type="predicted"/>
<feature type="region of interest" description="Disordered" evidence="1">
    <location>
        <begin position="57"/>
        <end position="94"/>
    </location>
</feature>
<organism evidence="2">
    <name type="scientific">hydrothermal vent metagenome</name>
    <dbReference type="NCBI Taxonomy" id="652676"/>
    <lineage>
        <taxon>unclassified sequences</taxon>
        <taxon>metagenomes</taxon>
        <taxon>ecological metagenomes</taxon>
    </lineage>
</organism>
<dbReference type="AlphaFoldDB" id="A0A160TK73"/>
<sequence>MQPTALFCRTQEAQQRSRAADAHLDNVRSIATNAANAWGKEAVLAERRESRQARALVTTADEAAEPSSWDRAFSENPDRGLAGQIDPVQRTMAA</sequence>
<protein>
    <submittedName>
        <fullName evidence="2">Uncharacterized protein</fullName>
    </submittedName>
</protein>